<dbReference type="PROSITE" id="PS50103">
    <property type="entry name" value="ZF_C3H1"/>
    <property type="match status" value="1"/>
</dbReference>
<keyword evidence="4" id="KW-0863">Zinc-finger</keyword>
<dbReference type="Gene3D" id="1.10.287.110">
    <property type="entry name" value="DnaJ domain"/>
    <property type="match status" value="1"/>
</dbReference>
<dbReference type="AlphaFoldDB" id="A0A0C9T4Q4"/>
<protein>
    <submittedName>
        <fullName evidence="8">Uncharacterized protein</fullName>
    </submittedName>
</protein>
<organism evidence="8 9">
    <name type="scientific">Plicaturopsis crispa FD-325 SS-3</name>
    <dbReference type="NCBI Taxonomy" id="944288"/>
    <lineage>
        <taxon>Eukaryota</taxon>
        <taxon>Fungi</taxon>
        <taxon>Dikarya</taxon>
        <taxon>Basidiomycota</taxon>
        <taxon>Agaricomycotina</taxon>
        <taxon>Agaricomycetes</taxon>
        <taxon>Agaricomycetidae</taxon>
        <taxon>Amylocorticiales</taxon>
        <taxon>Amylocorticiaceae</taxon>
        <taxon>Plicatura</taxon>
        <taxon>Plicaturopsis crispa</taxon>
    </lineage>
</organism>
<dbReference type="Pfam" id="PF00642">
    <property type="entry name" value="zf-CCCH"/>
    <property type="match status" value="1"/>
</dbReference>
<dbReference type="Pfam" id="PF00226">
    <property type="entry name" value="DnaJ"/>
    <property type="match status" value="1"/>
</dbReference>
<dbReference type="EMBL" id="KN832571">
    <property type="protein sequence ID" value="KII84274.1"/>
    <property type="molecule type" value="Genomic_DNA"/>
</dbReference>
<evidence type="ECO:0000256" key="5">
    <source>
        <dbReference type="SAM" id="MobiDB-lite"/>
    </source>
</evidence>
<dbReference type="HOGENOM" id="CLU_012199_0_0_1"/>
<dbReference type="PROSITE" id="PS50297">
    <property type="entry name" value="ANK_REP_REGION"/>
    <property type="match status" value="1"/>
</dbReference>
<dbReference type="InterPro" id="IPR036869">
    <property type="entry name" value="J_dom_sf"/>
</dbReference>
<feature type="compositionally biased region" description="Basic and acidic residues" evidence="5">
    <location>
        <begin position="172"/>
        <end position="196"/>
    </location>
</feature>
<keyword evidence="9" id="KW-1185">Reference proteome</keyword>
<feature type="compositionally biased region" description="Basic and acidic residues" evidence="5">
    <location>
        <begin position="404"/>
        <end position="573"/>
    </location>
</feature>
<feature type="region of interest" description="Disordered" evidence="5">
    <location>
        <begin position="403"/>
        <end position="573"/>
    </location>
</feature>
<evidence type="ECO:0000256" key="3">
    <source>
        <dbReference type="PROSITE-ProRule" id="PRU00023"/>
    </source>
</evidence>
<dbReference type="PRINTS" id="PR00625">
    <property type="entry name" value="JDOMAIN"/>
</dbReference>
<dbReference type="SUPFAM" id="SSF48403">
    <property type="entry name" value="Ankyrin repeat"/>
    <property type="match status" value="1"/>
</dbReference>
<dbReference type="SMART" id="SM00248">
    <property type="entry name" value="ANK"/>
    <property type="match status" value="3"/>
</dbReference>
<dbReference type="Proteomes" id="UP000053263">
    <property type="component" value="Unassembled WGS sequence"/>
</dbReference>
<dbReference type="CDD" id="cd06257">
    <property type="entry name" value="DnaJ"/>
    <property type="match status" value="1"/>
</dbReference>
<dbReference type="Gene3D" id="1.25.40.20">
    <property type="entry name" value="Ankyrin repeat-containing domain"/>
    <property type="match status" value="1"/>
</dbReference>
<keyword evidence="4" id="KW-0862">Zinc</keyword>
<feature type="domain" description="C3H1-type" evidence="7">
    <location>
        <begin position="829"/>
        <end position="851"/>
    </location>
</feature>
<evidence type="ECO:0000256" key="2">
    <source>
        <dbReference type="ARBA" id="ARBA00023043"/>
    </source>
</evidence>
<evidence type="ECO:0000313" key="8">
    <source>
        <dbReference type="EMBL" id="KII84274.1"/>
    </source>
</evidence>
<gene>
    <name evidence="8" type="ORF">PLICRDRAFT_701857</name>
</gene>
<dbReference type="GO" id="GO:0010468">
    <property type="term" value="P:regulation of gene expression"/>
    <property type="evidence" value="ECO:0007669"/>
    <property type="project" value="UniProtKB-ARBA"/>
</dbReference>
<feature type="compositionally biased region" description="Basic residues" evidence="5">
    <location>
        <begin position="695"/>
        <end position="704"/>
    </location>
</feature>
<dbReference type="InterPro" id="IPR000571">
    <property type="entry name" value="Znf_CCCH"/>
</dbReference>
<feature type="zinc finger region" description="C3H1-type" evidence="4">
    <location>
        <begin position="829"/>
        <end position="851"/>
    </location>
</feature>
<keyword evidence="1" id="KW-0677">Repeat</keyword>
<keyword evidence="2 3" id="KW-0040">ANK repeat</keyword>
<dbReference type="InterPro" id="IPR001623">
    <property type="entry name" value="DnaJ_domain"/>
</dbReference>
<feature type="region of interest" description="Disordered" evidence="5">
    <location>
        <begin position="172"/>
        <end position="247"/>
    </location>
</feature>
<feature type="repeat" description="ANK" evidence="3">
    <location>
        <begin position="283"/>
        <end position="315"/>
    </location>
</feature>
<feature type="domain" description="J" evidence="6">
    <location>
        <begin position="9"/>
        <end position="91"/>
    </location>
</feature>
<feature type="compositionally biased region" description="Low complexity" evidence="5">
    <location>
        <begin position="682"/>
        <end position="693"/>
    </location>
</feature>
<dbReference type="SMART" id="SM00271">
    <property type="entry name" value="DnaJ"/>
    <property type="match status" value="1"/>
</dbReference>
<sequence length="887" mass="100316">MVLKQEVVDAFATLGLDTDVSQSVASTAYKKLALKHHPDRNFGDHSANERFQEIGHAWSICLRHFENPGWSQVPEPGARRHFGRDYYEDEDDAPLDEYEAEMFFRFMFEEIFMGRFSRARGQRYRRQRAGDDDGGFSAFPDEFVHTHSGQQAQFQRATSEHDEFLRRVAEFEREQAEQQAAHERAARESYRDEQRRASFQSQAFQLGRAGKGADMRRMVEDAALDVTQPQKPPTAPAKDKTAKSKPAPKQFETMLHAAAGACDEETVAFLLARGADPAALDGAGLTPFHVAILRGNVPVVKYLLARARSTKVTDPAYQALAEGCHPSKAAKDKDARTPLQLAIAGKSADMVELLLKDATVHDVERCWEKWPSQDIRDILFTKRGFVPPEDTNVAVPLSKKALREKKAAEEKEKAQAEKMKRLAEEEENRRVKAERRAVQEANERRRREEAEAEERRRQAAAEEERQRQLAKERAEEEERRRLAAELEAQERVRRAAEERARREAAERAQREAERIRKETAARLRVEAEARARREEEERAREEVKRRQREREEKAAARQRAVEQEAYELKLRREREAREATEALRLKAEAESARREAELQEQLRASRRAEAERKRVEEKRRLQEKKAARRTQSKENAAPSEESTRSPQEQAAWEAMMRRRAEQSARDKARNQREREERERAAALEPASAEAPPAKKAPKFKKAGKLPKATTFTGPPPIPLDTRPKAVSPTPVSRVDFAPPSPPMTPEDLQTCVIPDDLFRNEAPPKPIVEAAPASPISAATPTTVHSAPTTASRGRGRGRGRGGFASGRPFPAERSADDGGSEHVGNGIRCRYYSRGQCARGSECAFSHAGSARAQNARPQTALEQELARKENEIQRIRAQLAAAQSP</sequence>
<evidence type="ECO:0000256" key="4">
    <source>
        <dbReference type="PROSITE-ProRule" id="PRU00723"/>
    </source>
</evidence>
<evidence type="ECO:0000256" key="1">
    <source>
        <dbReference type="ARBA" id="ARBA00022737"/>
    </source>
</evidence>
<dbReference type="InterPro" id="IPR002110">
    <property type="entry name" value="Ankyrin_rpt"/>
</dbReference>
<feature type="compositionally biased region" description="Basic and acidic residues" evidence="5">
    <location>
        <begin position="586"/>
        <end position="597"/>
    </location>
</feature>
<keyword evidence="4" id="KW-0479">Metal-binding</keyword>
<dbReference type="OrthoDB" id="10250354at2759"/>
<evidence type="ECO:0000259" key="6">
    <source>
        <dbReference type="PROSITE" id="PS50076"/>
    </source>
</evidence>
<feature type="compositionally biased region" description="Low complexity" evidence="5">
    <location>
        <begin position="770"/>
        <end position="783"/>
    </location>
</feature>
<feature type="region of interest" description="Disordered" evidence="5">
    <location>
        <begin position="586"/>
        <end position="826"/>
    </location>
</feature>
<name>A0A0C9T4Q4_PLICR</name>
<dbReference type="PROSITE" id="PS50088">
    <property type="entry name" value="ANK_REPEAT"/>
    <property type="match status" value="2"/>
</dbReference>
<evidence type="ECO:0000313" key="9">
    <source>
        <dbReference type="Proteomes" id="UP000053263"/>
    </source>
</evidence>
<dbReference type="PANTHER" id="PTHR24198:SF165">
    <property type="entry name" value="ANKYRIN REPEAT-CONTAINING PROTEIN-RELATED"/>
    <property type="match status" value="1"/>
</dbReference>
<feature type="repeat" description="ANK" evidence="3">
    <location>
        <begin position="250"/>
        <end position="282"/>
    </location>
</feature>
<feature type="compositionally biased region" description="Basic and acidic residues" evidence="5">
    <location>
        <begin position="211"/>
        <end position="220"/>
    </location>
</feature>
<dbReference type="Gene3D" id="3.30.1370.210">
    <property type="match status" value="1"/>
</dbReference>
<dbReference type="InterPro" id="IPR036770">
    <property type="entry name" value="Ankyrin_rpt-contain_sf"/>
</dbReference>
<accession>A0A0C9T4Q4</accession>
<feature type="compositionally biased region" description="Basic and acidic residues" evidence="5">
    <location>
        <begin position="655"/>
        <end position="681"/>
    </location>
</feature>
<evidence type="ECO:0000259" key="7">
    <source>
        <dbReference type="PROSITE" id="PS50103"/>
    </source>
</evidence>
<dbReference type="GO" id="GO:0008270">
    <property type="term" value="F:zinc ion binding"/>
    <property type="evidence" value="ECO:0007669"/>
    <property type="project" value="UniProtKB-KW"/>
</dbReference>
<feature type="compositionally biased region" description="Basic and acidic residues" evidence="5">
    <location>
        <begin position="606"/>
        <end position="625"/>
    </location>
</feature>
<dbReference type="PROSITE" id="PS50076">
    <property type="entry name" value="DNAJ_2"/>
    <property type="match status" value="1"/>
</dbReference>
<reference evidence="8 9" key="1">
    <citation type="submission" date="2014-06" db="EMBL/GenBank/DDBJ databases">
        <title>Evolutionary Origins and Diversification of the Mycorrhizal Mutualists.</title>
        <authorList>
            <consortium name="DOE Joint Genome Institute"/>
            <consortium name="Mycorrhizal Genomics Consortium"/>
            <person name="Kohler A."/>
            <person name="Kuo A."/>
            <person name="Nagy L.G."/>
            <person name="Floudas D."/>
            <person name="Copeland A."/>
            <person name="Barry K.W."/>
            <person name="Cichocki N."/>
            <person name="Veneault-Fourrey C."/>
            <person name="LaButti K."/>
            <person name="Lindquist E.A."/>
            <person name="Lipzen A."/>
            <person name="Lundell T."/>
            <person name="Morin E."/>
            <person name="Murat C."/>
            <person name="Riley R."/>
            <person name="Ohm R."/>
            <person name="Sun H."/>
            <person name="Tunlid A."/>
            <person name="Henrissat B."/>
            <person name="Grigoriev I.V."/>
            <person name="Hibbett D.S."/>
            <person name="Martin F."/>
        </authorList>
    </citation>
    <scope>NUCLEOTIDE SEQUENCE [LARGE SCALE GENOMIC DNA]</scope>
    <source>
        <strain evidence="8 9">FD-325 SS-3</strain>
    </source>
</reference>
<dbReference type="PANTHER" id="PTHR24198">
    <property type="entry name" value="ANKYRIN REPEAT AND PROTEIN KINASE DOMAIN-CONTAINING PROTEIN"/>
    <property type="match status" value="1"/>
</dbReference>
<proteinExistence type="predicted"/>
<dbReference type="SUPFAM" id="SSF46565">
    <property type="entry name" value="Chaperone J-domain"/>
    <property type="match status" value="1"/>
</dbReference>
<dbReference type="Pfam" id="PF13637">
    <property type="entry name" value="Ank_4"/>
    <property type="match status" value="1"/>
</dbReference>